<dbReference type="CDD" id="cd01949">
    <property type="entry name" value="GGDEF"/>
    <property type="match status" value="1"/>
</dbReference>
<evidence type="ECO:0000256" key="2">
    <source>
        <dbReference type="ARBA" id="ARBA00004665"/>
    </source>
</evidence>
<dbReference type="Gene3D" id="3.30.70.270">
    <property type="match status" value="1"/>
</dbReference>
<dbReference type="NCBIfam" id="TIGR00254">
    <property type="entry name" value="GGDEF"/>
    <property type="match status" value="1"/>
</dbReference>
<dbReference type="SUPFAM" id="SSF55073">
    <property type="entry name" value="Nucleotide cyclase"/>
    <property type="match status" value="1"/>
</dbReference>
<dbReference type="PANTHER" id="PTHR45138">
    <property type="entry name" value="REGULATORY COMPONENTS OF SENSORY TRANSDUCTION SYSTEM"/>
    <property type="match status" value="1"/>
</dbReference>
<dbReference type="PROSITE" id="PS50887">
    <property type="entry name" value="GGDEF"/>
    <property type="match status" value="1"/>
</dbReference>
<dbReference type="Pfam" id="PF01590">
    <property type="entry name" value="GAF"/>
    <property type="match status" value="1"/>
</dbReference>
<dbReference type="InterPro" id="IPR050469">
    <property type="entry name" value="Diguanylate_Cyclase"/>
</dbReference>
<evidence type="ECO:0000259" key="6">
    <source>
        <dbReference type="PROSITE" id="PS50887"/>
    </source>
</evidence>
<accession>A0A7T0DSU9</accession>
<evidence type="ECO:0000256" key="5">
    <source>
        <dbReference type="ARBA" id="ARBA00034247"/>
    </source>
</evidence>
<name>A0A7T0DSU9_9ENTR</name>
<dbReference type="InterPro" id="IPR029016">
    <property type="entry name" value="GAF-like_dom_sf"/>
</dbReference>
<sequence>MDYEREFDPQELLMGNGEENSIILPAAFIHKLSESRSLKMVLDTFSEWVNILFYADRVSLTLYNNQKHLELYSISGNQAIPLDFKVPIDQSFVGRAFTKRKLMICDNLSKSQEIDCKMLFANGIQTCRDAPLLVSNKCIGTLNVGHLNKHYYTKSQALKLQCLANWIALNISLHLQVMEMDKLASTDYLTGVPNRREFNKFISEKIHHYNKDREAFFFGILDIDHFKRLNDYYGHAAGDVILRTISLEITSTIPSGYFFARIGGEEFALATSSNLSQNSAYTFYNSIRELIKNITIKYFDETITCTASIGFTAIHEGDVQIEDIYARADKALYNAKNSGRNIVKFST</sequence>
<dbReference type="InterPro" id="IPR043128">
    <property type="entry name" value="Rev_trsase/Diguanyl_cyclase"/>
</dbReference>
<dbReference type="Gene3D" id="3.30.450.40">
    <property type="match status" value="1"/>
</dbReference>
<keyword evidence="4" id="KW-0547">Nucleotide-binding</keyword>
<comment type="pathway">
    <text evidence="2">Purine metabolism; 3',5'-cyclic di-GMP biosynthesis.</text>
</comment>
<reference evidence="7" key="1">
    <citation type="submission" date="2020-09" db="EMBL/GenBank/DDBJ databases">
        <title>First Report of a novel Colistin-Resistant species of Enterobacter cloacae complex Producing MCR-5 isolated from hospital sewage water.</title>
        <authorList>
            <person name="Zhou K."/>
        </authorList>
    </citation>
    <scope>NUCLEOTIDE SEQUENCE [LARGE SCALE GENOMIC DNA]</scope>
    <source>
        <strain evidence="7">HSW1412</strain>
    </source>
</reference>
<feature type="domain" description="GGDEF" evidence="6">
    <location>
        <begin position="214"/>
        <end position="347"/>
    </location>
</feature>
<evidence type="ECO:0000256" key="3">
    <source>
        <dbReference type="ARBA" id="ARBA00012528"/>
    </source>
</evidence>
<dbReference type="InterPro" id="IPR003018">
    <property type="entry name" value="GAF"/>
</dbReference>
<dbReference type="InterPro" id="IPR000160">
    <property type="entry name" value="GGDEF_dom"/>
</dbReference>
<dbReference type="FunFam" id="3.30.70.270:FF:000001">
    <property type="entry name" value="Diguanylate cyclase domain protein"/>
    <property type="match status" value="1"/>
</dbReference>
<gene>
    <name evidence="7" type="ORF">IDM36_13090</name>
</gene>
<dbReference type="PANTHER" id="PTHR45138:SF9">
    <property type="entry name" value="DIGUANYLATE CYCLASE DGCM-RELATED"/>
    <property type="match status" value="1"/>
</dbReference>
<dbReference type="EMBL" id="CP061801">
    <property type="protein sequence ID" value="QPJ98875.1"/>
    <property type="molecule type" value="Genomic_DNA"/>
</dbReference>
<evidence type="ECO:0000256" key="1">
    <source>
        <dbReference type="ARBA" id="ARBA00001946"/>
    </source>
</evidence>
<dbReference type="SMART" id="SM00267">
    <property type="entry name" value="GGDEF"/>
    <property type="match status" value="1"/>
</dbReference>
<dbReference type="InterPro" id="IPR029787">
    <property type="entry name" value="Nucleotide_cyclase"/>
</dbReference>
<proteinExistence type="predicted"/>
<dbReference type="AlphaFoldDB" id="A0A7T0DSU9"/>
<protein>
    <recommendedName>
        <fullName evidence="3">diguanylate cyclase</fullName>
        <ecNumber evidence="3">2.7.7.65</ecNumber>
    </recommendedName>
</protein>
<keyword evidence="4" id="KW-0342">GTP-binding</keyword>
<comment type="cofactor">
    <cofactor evidence="1">
        <name>Mg(2+)</name>
        <dbReference type="ChEBI" id="CHEBI:18420"/>
    </cofactor>
</comment>
<organism evidence="7">
    <name type="scientific">Enterobacter mori</name>
    <dbReference type="NCBI Taxonomy" id="539813"/>
    <lineage>
        <taxon>Bacteria</taxon>
        <taxon>Pseudomonadati</taxon>
        <taxon>Pseudomonadota</taxon>
        <taxon>Gammaproteobacteria</taxon>
        <taxon>Enterobacterales</taxon>
        <taxon>Enterobacteriaceae</taxon>
        <taxon>Enterobacter</taxon>
    </lineage>
</organism>
<dbReference type="EC" id="2.7.7.65" evidence="3"/>
<dbReference type="GO" id="GO:0005525">
    <property type="term" value="F:GTP binding"/>
    <property type="evidence" value="ECO:0007669"/>
    <property type="project" value="UniProtKB-KW"/>
</dbReference>
<dbReference type="Pfam" id="PF00990">
    <property type="entry name" value="GGDEF"/>
    <property type="match status" value="1"/>
</dbReference>
<dbReference type="GO" id="GO:0052621">
    <property type="term" value="F:diguanylate cyclase activity"/>
    <property type="evidence" value="ECO:0007669"/>
    <property type="project" value="UniProtKB-EC"/>
</dbReference>
<evidence type="ECO:0000256" key="4">
    <source>
        <dbReference type="ARBA" id="ARBA00023134"/>
    </source>
</evidence>
<comment type="catalytic activity">
    <reaction evidence="5">
        <text>2 GTP = 3',3'-c-di-GMP + 2 diphosphate</text>
        <dbReference type="Rhea" id="RHEA:24898"/>
        <dbReference type="ChEBI" id="CHEBI:33019"/>
        <dbReference type="ChEBI" id="CHEBI:37565"/>
        <dbReference type="ChEBI" id="CHEBI:58805"/>
        <dbReference type="EC" id="2.7.7.65"/>
    </reaction>
</comment>
<evidence type="ECO:0000313" key="7">
    <source>
        <dbReference type="EMBL" id="QPJ98875.1"/>
    </source>
</evidence>
<dbReference type="SUPFAM" id="SSF55781">
    <property type="entry name" value="GAF domain-like"/>
    <property type="match status" value="1"/>
</dbReference>